<evidence type="ECO:0000259" key="1">
    <source>
        <dbReference type="Pfam" id="PF12680"/>
    </source>
</evidence>
<dbReference type="InterPro" id="IPR037401">
    <property type="entry name" value="SnoaL-like"/>
</dbReference>
<accession>A0A6P1CKZ2</accession>
<name>A0A6P1CKZ2_9NOCA</name>
<dbReference type="AlphaFoldDB" id="A0A6P1CKZ2"/>
<gene>
    <name evidence="2" type="ORF">GV791_07170</name>
</gene>
<evidence type="ECO:0000313" key="2">
    <source>
        <dbReference type="EMBL" id="NEW32343.1"/>
    </source>
</evidence>
<evidence type="ECO:0000313" key="3">
    <source>
        <dbReference type="Proteomes" id="UP000471166"/>
    </source>
</evidence>
<dbReference type="Gene3D" id="3.10.450.50">
    <property type="match status" value="1"/>
</dbReference>
<dbReference type="SUPFAM" id="SSF54427">
    <property type="entry name" value="NTF2-like"/>
    <property type="match status" value="1"/>
</dbReference>
<feature type="domain" description="SnoaL-like" evidence="1">
    <location>
        <begin position="4"/>
        <end position="96"/>
    </location>
</feature>
<dbReference type="Pfam" id="PF12680">
    <property type="entry name" value="SnoaL_2"/>
    <property type="match status" value="1"/>
</dbReference>
<reference evidence="2 3" key="1">
    <citation type="submission" date="2020-01" db="EMBL/GenBank/DDBJ databases">
        <title>Genetics and antimicrobial susceptibilities of Nocardia species isolated from the soil; a comparison with species isolated from humans.</title>
        <authorList>
            <person name="Carrasco G."/>
            <person name="Monzon S."/>
            <person name="Sansegundo M."/>
            <person name="Garcia E."/>
            <person name="Garrido N."/>
            <person name="Medina M.J."/>
            <person name="Villalon P."/>
            <person name="Ramirez-Arocha A.C."/>
            <person name="Jimenez P."/>
            <person name="Cuesta I."/>
            <person name="Valdezate S."/>
        </authorList>
    </citation>
    <scope>NUCLEOTIDE SEQUENCE [LARGE SCALE GENOMIC DNA]</scope>
    <source>
        <strain evidence="2 3">CNM20110626</strain>
    </source>
</reference>
<protein>
    <submittedName>
        <fullName evidence="2">Nuclear transport factor 2 family protein</fullName>
    </submittedName>
</protein>
<organism evidence="2 3">
    <name type="scientific">Nocardia cyriacigeorgica</name>
    <dbReference type="NCBI Taxonomy" id="135487"/>
    <lineage>
        <taxon>Bacteria</taxon>
        <taxon>Bacillati</taxon>
        <taxon>Actinomycetota</taxon>
        <taxon>Actinomycetes</taxon>
        <taxon>Mycobacteriales</taxon>
        <taxon>Nocardiaceae</taxon>
        <taxon>Nocardia</taxon>
    </lineage>
</organism>
<sequence>MHPFRAAVEARDDAAIEALLAENVAFTSPVAFRPYPGKAITAAILRAVIRVFEDFRYVREIADPNGRDHAFVFEASVDGKKLTGCDFLHFDDDGKIDDFMVMVRPLSAAQALAARMGAQFEQIKAEATAQLTGESAQP</sequence>
<comment type="caution">
    <text evidence="2">The sequence shown here is derived from an EMBL/GenBank/DDBJ whole genome shotgun (WGS) entry which is preliminary data.</text>
</comment>
<dbReference type="InterPro" id="IPR032710">
    <property type="entry name" value="NTF2-like_dom_sf"/>
</dbReference>
<proteinExistence type="predicted"/>
<dbReference type="Proteomes" id="UP000471166">
    <property type="component" value="Unassembled WGS sequence"/>
</dbReference>
<dbReference type="EMBL" id="JAAGVB010000008">
    <property type="protein sequence ID" value="NEW32343.1"/>
    <property type="molecule type" value="Genomic_DNA"/>
</dbReference>
<dbReference type="RefSeq" id="WP_163842910.1">
    <property type="nucleotide sequence ID" value="NZ_JAAGVB010000008.1"/>
</dbReference>